<dbReference type="Proteomes" id="UP001159659">
    <property type="component" value="Unassembled WGS sequence"/>
</dbReference>
<organism evidence="4 6">
    <name type="scientific">Peronospora farinosa</name>
    <dbReference type="NCBI Taxonomy" id="134698"/>
    <lineage>
        <taxon>Eukaryota</taxon>
        <taxon>Sar</taxon>
        <taxon>Stramenopiles</taxon>
        <taxon>Oomycota</taxon>
        <taxon>Peronosporomycetes</taxon>
        <taxon>Peronosporales</taxon>
        <taxon>Peronosporaceae</taxon>
        <taxon>Peronospora</taxon>
    </lineage>
</organism>
<gene>
    <name evidence="3" type="ORF">PFR001_LOCUS8702</name>
    <name evidence="4" type="ORF">PFR002_LOCUS4917</name>
</gene>
<reference evidence="3 5" key="1">
    <citation type="submission" date="2021-11" db="EMBL/GenBank/DDBJ databases">
        <authorList>
            <person name="Islam A."/>
            <person name="Islam S."/>
            <person name="Flora M.S."/>
            <person name="Rahman M."/>
            <person name="Ziaur R.M."/>
            <person name="Epstein J.H."/>
            <person name="Hassan M."/>
            <person name="Klassen M."/>
            <person name="Woodard K."/>
            <person name="Webb A."/>
            <person name="Webby R.J."/>
            <person name="El Zowalaty M.E."/>
        </authorList>
    </citation>
    <scope>NUCLEOTIDE SEQUENCE [LARGE SCALE GENOMIC DNA]</scope>
    <source>
        <strain evidence="3">Pf1</strain>
    </source>
</reference>
<dbReference type="EMBL" id="CANTFK010000752">
    <property type="protein sequence ID" value="CAI5724563.1"/>
    <property type="molecule type" value="Genomic_DNA"/>
</dbReference>
<feature type="region of interest" description="Disordered" evidence="1">
    <location>
        <begin position="1"/>
        <end position="33"/>
    </location>
</feature>
<keyword evidence="5" id="KW-1185">Reference proteome</keyword>
<evidence type="ECO:0000256" key="1">
    <source>
        <dbReference type="SAM" id="MobiDB-lite"/>
    </source>
</evidence>
<evidence type="ECO:0000256" key="2">
    <source>
        <dbReference type="SAM" id="Phobius"/>
    </source>
</evidence>
<sequence length="292" mass="31717">MSNPSVSSETDTDVGSKKSMSSSSSLSTDDDVSIEVPTIAPKRKALNDEDTCTWYANAICSRPRSCFDCLNVVIPGQDCAVSPRGECMNFYMASSIGGYPMDNFTYCSADDTICSVCRTNWINDYTADIHVSSTAKCVGQSGCICLASCELPNHQDAIVDIWCNPVLNDSLFQVVAGLLFGTIALFVVATILTKRQLARRLRQDVELREARSAARAALRETRRPSASAHLPRLSLSGWAGMREKLVSSEQSRLESGARSTQPALARSSTVPSTTDVEQGDGYRQMSPRENLS</sequence>
<proteinExistence type="predicted"/>
<dbReference type="Proteomes" id="UP001157938">
    <property type="component" value="Unassembled WGS sequence"/>
</dbReference>
<evidence type="ECO:0000313" key="3">
    <source>
        <dbReference type="EMBL" id="CAH0493577.1"/>
    </source>
</evidence>
<reference evidence="4" key="2">
    <citation type="submission" date="2022-12" db="EMBL/GenBank/DDBJ databases">
        <authorList>
            <person name="Webb A."/>
        </authorList>
    </citation>
    <scope>NUCLEOTIDE SEQUENCE</scope>
    <source>
        <strain evidence="4">Pf2</strain>
    </source>
</reference>
<feature type="compositionally biased region" description="Polar residues" evidence="1">
    <location>
        <begin position="257"/>
        <end position="276"/>
    </location>
</feature>
<keyword evidence="2" id="KW-0472">Membrane</keyword>
<evidence type="ECO:0008006" key="7">
    <source>
        <dbReference type="Google" id="ProtNLM"/>
    </source>
</evidence>
<keyword evidence="2" id="KW-0812">Transmembrane</keyword>
<protein>
    <recommendedName>
        <fullName evidence="7">PSI domain-containing protein</fullName>
    </recommendedName>
</protein>
<dbReference type="AlphaFoldDB" id="A0AAV0TMS8"/>
<evidence type="ECO:0000313" key="5">
    <source>
        <dbReference type="Proteomes" id="UP001157938"/>
    </source>
</evidence>
<feature type="transmembrane region" description="Helical" evidence="2">
    <location>
        <begin position="171"/>
        <end position="192"/>
    </location>
</feature>
<feature type="compositionally biased region" description="Low complexity" evidence="1">
    <location>
        <begin position="17"/>
        <end position="27"/>
    </location>
</feature>
<name>A0AAV0TMS8_9STRA</name>
<comment type="caution">
    <text evidence="4">The sequence shown here is derived from an EMBL/GenBank/DDBJ whole genome shotgun (WGS) entry which is preliminary data.</text>
</comment>
<feature type="region of interest" description="Disordered" evidence="1">
    <location>
        <begin position="249"/>
        <end position="292"/>
    </location>
</feature>
<evidence type="ECO:0000313" key="6">
    <source>
        <dbReference type="Proteomes" id="UP001159659"/>
    </source>
</evidence>
<dbReference type="EMBL" id="CAKLBC010001797">
    <property type="protein sequence ID" value="CAH0493577.1"/>
    <property type="molecule type" value="Genomic_DNA"/>
</dbReference>
<evidence type="ECO:0000313" key="4">
    <source>
        <dbReference type="EMBL" id="CAI5724563.1"/>
    </source>
</evidence>
<keyword evidence="2" id="KW-1133">Transmembrane helix</keyword>
<accession>A0AAV0TMS8</accession>